<feature type="compositionally biased region" description="Polar residues" evidence="1">
    <location>
        <begin position="119"/>
        <end position="134"/>
    </location>
</feature>
<dbReference type="InterPro" id="IPR046359">
    <property type="entry name" value="Aftin-like"/>
</dbReference>
<dbReference type="Pfam" id="PF15045">
    <property type="entry name" value="Clathrin_bdg"/>
    <property type="match status" value="1"/>
</dbReference>
<feature type="domain" description="Aftiphilin clathrin-binding box" evidence="2">
    <location>
        <begin position="194"/>
        <end position="272"/>
    </location>
</feature>
<dbReference type="GeneTree" id="ENSGT00940000154186"/>
<dbReference type="eggNOG" id="ENOG502SPS5">
    <property type="taxonomic scope" value="Eukaryota"/>
</dbReference>
<evidence type="ECO:0000256" key="1">
    <source>
        <dbReference type="SAM" id="MobiDB-lite"/>
    </source>
</evidence>
<evidence type="ECO:0000313" key="3">
    <source>
        <dbReference type="Ensembl" id="ENSLAFP00000006643.4"/>
    </source>
</evidence>
<dbReference type="HOGENOM" id="CLU_071310_0_1_1"/>
<dbReference type="Ensembl" id="ENSLAFT00000007918.4">
    <property type="protein sequence ID" value="ENSLAFP00000006643.4"/>
    <property type="gene ID" value="ENSLAFG00000007919.4"/>
</dbReference>
<dbReference type="GO" id="GO:0030121">
    <property type="term" value="C:AP-1 adaptor complex"/>
    <property type="evidence" value="ECO:0007669"/>
    <property type="project" value="TreeGrafter"/>
</dbReference>
<reference evidence="3" key="3">
    <citation type="submission" date="2025-09" db="UniProtKB">
        <authorList>
            <consortium name="Ensembl"/>
        </authorList>
    </citation>
    <scope>IDENTIFICATION</scope>
    <source>
        <strain evidence="3">Isolate ISIS603380</strain>
    </source>
</reference>
<dbReference type="AlphaFoldDB" id="G3T0V7"/>
<reference evidence="3" key="2">
    <citation type="submission" date="2025-08" db="UniProtKB">
        <authorList>
            <consortium name="Ensembl"/>
        </authorList>
    </citation>
    <scope>IDENTIFICATION</scope>
    <source>
        <strain evidence="3">Isolate ISIS603380</strain>
    </source>
</reference>
<protein>
    <submittedName>
        <fullName evidence="3">Clathrin binding box of aftiphilin containing 1</fullName>
    </submittedName>
</protein>
<gene>
    <name evidence="3" type="primary">CLBA1</name>
</gene>
<dbReference type="STRING" id="9785.ENSLAFP00000006643"/>
<dbReference type="OMA" id="WSESHCQ"/>
<dbReference type="GO" id="GO:0032588">
    <property type="term" value="C:trans-Golgi network membrane"/>
    <property type="evidence" value="ECO:0007669"/>
    <property type="project" value="InterPro"/>
</dbReference>
<dbReference type="InterPro" id="IPR029205">
    <property type="entry name" value="Clathrin-bd"/>
</dbReference>
<name>G3T0V7_LOXAF</name>
<evidence type="ECO:0000259" key="2">
    <source>
        <dbReference type="Pfam" id="PF15045"/>
    </source>
</evidence>
<dbReference type="PANTHER" id="PTHR16156">
    <property type="entry name" value="AFTIPHILIN A-RELATED"/>
    <property type="match status" value="1"/>
</dbReference>
<dbReference type="Proteomes" id="UP000007646">
    <property type="component" value="Unassembled WGS sequence"/>
</dbReference>
<reference evidence="3 4" key="1">
    <citation type="submission" date="2009-06" db="EMBL/GenBank/DDBJ databases">
        <title>The Genome Sequence of Loxodonta africana (African elephant).</title>
        <authorList>
            <person name="Di Palma F."/>
            <person name="Heiman D."/>
            <person name="Young S."/>
            <person name="Johnson J."/>
            <person name="Lander E.S."/>
            <person name="Lindblad-Toh K."/>
        </authorList>
    </citation>
    <scope>NUCLEOTIDE SEQUENCE [LARGE SCALE GENOMIC DNA]</scope>
    <source>
        <strain evidence="3 4">Isolate ISIS603380</strain>
    </source>
</reference>
<dbReference type="InParanoid" id="G3T0V7"/>
<dbReference type="PANTHER" id="PTHR16156:SF7">
    <property type="entry name" value="CLATHRIN BINDING BOX OF AFTIPHILIN CONTAINING 1"/>
    <property type="match status" value="1"/>
</dbReference>
<feature type="region of interest" description="Disordered" evidence="1">
    <location>
        <begin position="1"/>
        <end position="136"/>
    </location>
</feature>
<keyword evidence="4" id="KW-1185">Reference proteome</keyword>
<organism evidence="3 4">
    <name type="scientific">Loxodonta africana</name>
    <name type="common">African elephant</name>
    <dbReference type="NCBI Taxonomy" id="9785"/>
    <lineage>
        <taxon>Eukaryota</taxon>
        <taxon>Metazoa</taxon>
        <taxon>Chordata</taxon>
        <taxon>Craniata</taxon>
        <taxon>Vertebrata</taxon>
        <taxon>Euteleostomi</taxon>
        <taxon>Mammalia</taxon>
        <taxon>Eutheria</taxon>
        <taxon>Afrotheria</taxon>
        <taxon>Proboscidea</taxon>
        <taxon>Elephantidae</taxon>
        <taxon>Loxodonta</taxon>
    </lineage>
</organism>
<sequence length="327" mass="35482">VPGPRHPFLGPQSHLKGGAGELSLREGPGTLSDGRLEGLGLPWDQLLPEGQAKLARSSEGSSARTCGCPDPGEHSSAWGEFEGFRESSPKSKQFSQSLGFLEKSSEPPLPRAASDQEEQGSLQPHQGGPDQTGNAAVIPSESIRSYEKIFKFAFQELLVGSSPEGVSTLNHCLEMNHEETADLGPTQEPFCPESRKLWRALQKPPDTSTFRGLWNESRCRDNFFLVLGIDAAQKSLSRGGGPGLEGLALTEPEEPQGVTPHWNPCSALIQTQLSGTPSHRQGALITCSLFLKKTPFLGHMQHLTSPRKKKLFTPHSLARMLFKSDVC</sequence>
<dbReference type="GO" id="GO:0030276">
    <property type="term" value="F:clathrin binding"/>
    <property type="evidence" value="ECO:0007669"/>
    <property type="project" value="InterPro"/>
</dbReference>
<proteinExistence type="predicted"/>
<evidence type="ECO:0000313" key="4">
    <source>
        <dbReference type="Proteomes" id="UP000007646"/>
    </source>
</evidence>
<accession>G3T0V7</accession>